<dbReference type="Gene3D" id="3.40.50.720">
    <property type="entry name" value="NAD(P)-binding Rossmann-like Domain"/>
    <property type="match status" value="1"/>
</dbReference>
<dbReference type="PANTHER" id="PTHR44054:SF2">
    <property type="entry name" value="SYNAPTIC VESICLE MEMBRANE PROTEIN VAT-1 HOMOLOG-LIKE"/>
    <property type="match status" value="1"/>
</dbReference>
<reference evidence="4" key="1">
    <citation type="submission" date="2018-04" db="EMBL/GenBank/DDBJ databases">
        <title>Transcriptome of Schizaphis graminum biotype I.</title>
        <authorList>
            <person name="Scully E.D."/>
            <person name="Geib S.M."/>
            <person name="Palmer N.A."/>
            <person name="Koch K."/>
            <person name="Bradshaw J."/>
            <person name="Heng-Moss T."/>
            <person name="Sarath G."/>
        </authorList>
    </citation>
    <scope>NUCLEOTIDE SEQUENCE</scope>
</reference>
<keyword evidence="1" id="KW-0560">Oxidoreductase</keyword>
<evidence type="ECO:0000256" key="2">
    <source>
        <dbReference type="SAM" id="MobiDB-lite"/>
    </source>
</evidence>
<dbReference type="PANTHER" id="PTHR44054">
    <property type="entry name" value="SYNAPTIC VESICLE MEMBRANE PROTEIN VAT-1 HOMOLOG-LIKE"/>
    <property type="match status" value="1"/>
</dbReference>
<feature type="domain" description="Enoyl reductase (ER)" evidence="3">
    <location>
        <begin position="62"/>
        <end position="388"/>
    </location>
</feature>
<dbReference type="Gene3D" id="3.90.180.10">
    <property type="entry name" value="Medium-chain alcohol dehydrogenases, catalytic domain"/>
    <property type="match status" value="1"/>
</dbReference>
<dbReference type="GO" id="GO:0016491">
    <property type="term" value="F:oxidoreductase activity"/>
    <property type="evidence" value="ECO:0007669"/>
    <property type="project" value="UniProtKB-KW"/>
</dbReference>
<dbReference type="Pfam" id="PF13602">
    <property type="entry name" value="ADH_zinc_N_2"/>
    <property type="match status" value="1"/>
</dbReference>
<dbReference type="SUPFAM" id="SSF50129">
    <property type="entry name" value="GroES-like"/>
    <property type="match status" value="1"/>
</dbReference>
<feature type="compositionally biased region" description="Basic and acidic residues" evidence="2">
    <location>
        <begin position="407"/>
        <end position="419"/>
    </location>
</feature>
<organism evidence="4">
    <name type="scientific">Schizaphis graminum</name>
    <name type="common">Green bug aphid</name>
    <dbReference type="NCBI Taxonomy" id="13262"/>
    <lineage>
        <taxon>Eukaryota</taxon>
        <taxon>Metazoa</taxon>
        <taxon>Ecdysozoa</taxon>
        <taxon>Arthropoda</taxon>
        <taxon>Hexapoda</taxon>
        <taxon>Insecta</taxon>
        <taxon>Pterygota</taxon>
        <taxon>Neoptera</taxon>
        <taxon>Paraneoptera</taxon>
        <taxon>Hemiptera</taxon>
        <taxon>Sternorrhyncha</taxon>
        <taxon>Aphidomorpha</taxon>
        <taxon>Aphidoidea</taxon>
        <taxon>Aphididae</taxon>
        <taxon>Aphidini</taxon>
        <taxon>Schizaphis</taxon>
    </lineage>
</organism>
<gene>
    <name evidence="4" type="primary">VAT1L</name>
    <name evidence="4" type="ORF">g.32122</name>
</gene>
<dbReference type="AlphaFoldDB" id="A0A2S2N727"/>
<feature type="compositionally biased region" description="Basic and acidic residues" evidence="2">
    <location>
        <begin position="435"/>
        <end position="445"/>
    </location>
</feature>
<proteinExistence type="predicted"/>
<protein>
    <submittedName>
        <fullName evidence="4">Synaptic vesicle membrane protein VAT-1-like</fullName>
    </submittedName>
</protein>
<dbReference type="InterPro" id="IPR052100">
    <property type="entry name" value="SV-ATPase_mito-regulator"/>
</dbReference>
<dbReference type="CDD" id="cd08275">
    <property type="entry name" value="MDR3"/>
    <property type="match status" value="1"/>
</dbReference>
<dbReference type="InterPro" id="IPR036291">
    <property type="entry name" value="NAD(P)-bd_dom_sf"/>
</dbReference>
<evidence type="ECO:0000259" key="3">
    <source>
        <dbReference type="SMART" id="SM00829"/>
    </source>
</evidence>
<evidence type="ECO:0000313" key="4">
    <source>
        <dbReference type="EMBL" id="MBY13023.1"/>
    </source>
</evidence>
<dbReference type="EMBL" id="GGMR01000404">
    <property type="protein sequence ID" value="MBY13023.1"/>
    <property type="molecule type" value="Transcribed_RNA"/>
</dbReference>
<feature type="region of interest" description="Disordered" evidence="2">
    <location>
        <begin position="1"/>
        <end position="45"/>
    </location>
</feature>
<sequence>MAEENTPVAAAAAAVGDQPQEKSATETVAEQPKVEGNGKAAAAAVEEPPKAEMRAVVLTGFGGLKSVKILKKPEPTMGEGEVVIRVKACGLNFQDLMARQGVIESLPKAPFILGFECSGVIEQVGEGVEKFKVGDRVVALPEWRAWSELVSVPAKNVFAIPDNLNYVDAAALATNYIVAYVLLFELGAVKPGSSLILHSAGGGVGQAVAQLCKTVDVTVFGVASKTKHEALKGTIDHLLERGSDYAAEVRKVSPEGVDLFLDCVCGEECSRGYSLLKPMGKYILFGSSNIVTGETKSFFSAAKSWWQVDKISPLKLFDDSKTLMGFNLRRLLFHQNQSEYVANIFDKVIGLWKDGKVKPVIDSTWAFEDVGEAMQKMHDRKNIGKIVLDPSLEPKPKPATPVKGKSKNADKEKEKKEEDSSANGTTTPEVSSPTTKEKEKEKESS</sequence>
<evidence type="ECO:0000256" key="1">
    <source>
        <dbReference type="ARBA" id="ARBA00023002"/>
    </source>
</evidence>
<dbReference type="SUPFAM" id="SSF51735">
    <property type="entry name" value="NAD(P)-binding Rossmann-fold domains"/>
    <property type="match status" value="1"/>
</dbReference>
<dbReference type="InterPro" id="IPR013154">
    <property type="entry name" value="ADH-like_N"/>
</dbReference>
<dbReference type="InterPro" id="IPR011032">
    <property type="entry name" value="GroES-like_sf"/>
</dbReference>
<accession>A0A2S2N727</accession>
<name>A0A2S2N727_SCHGA</name>
<feature type="compositionally biased region" description="Low complexity" evidence="2">
    <location>
        <begin position="34"/>
        <end position="45"/>
    </location>
</feature>
<feature type="region of interest" description="Disordered" evidence="2">
    <location>
        <begin position="386"/>
        <end position="445"/>
    </location>
</feature>
<dbReference type="InterPro" id="IPR020843">
    <property type="entry name" value="ER"/>
</dbReference>
<dbReference type="Pfam" id="PF08240">
    <property type="entry name" value="ADH_N"/>
    <property type="match status" value="1"/>
</dbReference>
<dbReference type="SMART" id="SM00829">
    <property type="entry name" value="PKS_ER"/>
    <property type="match status" value="1"/>
</dbReference>